<dbReference type="RefSeq" id="WP_089300660.1">
    <property type="nucleotide sequence ID" value="NZ_FZNW01000006.1"/>
</dbReference>
<gene>
    <name evidence="2" type="ORF">SAMN06265360_10662</name>
</gene>
<reference evidence="2 3" key="1">
    <citation type="submission" date="2017-06" db="EMBL/GenBank/DDBJ databases">
        <authorList>
            <person name="Kim H.J."/>
            <person name="Triplett B.A."/>
        </authorList>
    </citation>
    <scope>NUCLEOTIDE SEQUENCE [LARGE SCALE GENOMIC DNA]</scope>
    <source>
        <strain evidence="2 3">DSM 45207</strain>
    </source>
</reference>
<evidence type="ECO:0000256" key="1">
    <source>
        <dbReference type="SAM" id="Coils"/>
    </source>
</evidence>
<proteinExistence type="predicted"/>
<protein>
    <recommendedName>
        <fullName evidence="4">ESX-1 secretion-associated protein</fullName>
    </recommendedName>
</protein>
<evidence type="ECO:0008006" key="4">
    <source>
        <dbReference type="Google" id="ProtNLM"/>
    </source>
</evidence>
<evidence type="ECO:0000313" key="3">
    <source>
        <dbReference type="Proteomes" id="UP000198348"/>
    </source>
</evidence>
<dbReference type="OrthoDB" id="5155043at2"/>
<feature type="coiled-coil region" evidence="1">
    <location>
        <begin position="67"/>
        <end position="94"/>
    </location>
</feature>
<evidence type="ECO:0000313" key="2">
    <source>
        <dbReference type="EMBL" id="SNR44584.1"/>
    </source>
</evidence>
<feature type="coiled-coil region" evidence="1">
    <location>
        <begin position="13"/>
        <end position="40"/>
    </location>
</feature>
<dbReference type="Proteomes" id="UP000198348">
    <property type="component" value="Unassembled WGS sequence"/>
</dbReference>
<sequence>MNSPTTHSVISRLVALSDELDRLDEDLDRLDREATEAAHTYEVSYARVFLTAAGSVDSRKQQAVLACQNEKFAKEAAEQALRTAERKFRKLTRQLEVGRSLNAAVRTEWTTQGVGQS</sequence>
<name>A0A238WE78_9PSEU</name>
<dbReference type="EMBL" id="FZNW01000006">
    <property type="protein sequence ID" value="SNR44584.1"/>
    <property type="molecule type" value="Genomic_DNA"/>
</dbReference>
<keyword evidence="3" id="KW-1185">Reference proteome</keyword>
<accession>A0A238WE78</accession>
<organism evidence="2 3">
    <name type="scientific">Haloechinothrix alba</name>
    <dbReference type="NCBI Taxonomy" id="664784"/>
    <lineage>
        <taxon>Bacteria</taxon>
        <taxon>Bacillati</taxon>
        <taxon>Actinomycetota</taxon>
        <taxon>Actinomycetes</taxon>
        <taxon>Pseudonocardiales</taxon>
        <taxon>Pseudonocardiaceae</taxon>
        <taxon>Haloechinothrix</taxon>
    </lineage>
</organism>
<keyword evidence="1" id="KW-0175">Coiled coil</keyword>
<dbReference type="AlphaFoldDB" id="A0A238WE78"/>